<dbReference type="GO" id="GO:0016874">
    <property type="term" value="F:ligase activity"/>
    <property type="evidence" value="ECO:0007669"/>
    <property type="project" value="UniProtKB-KW"/>
</dbReference>
<keyword evidence="4" id="KW-0547">Nucleotide-binding</keyword>
<evidence type="ECO:0000256" key="5">
    <source>
        <dbReference type="ARBA" id="ARBA00022833"/>
    </source>
</evidence>
<dbReference type="EC" id="6.3.4.20" evidence="8"/>
<dbReference type="GO" id="GO:0005524">
    <property type="term" value="F:ATP binding"/>
    <property type="evidence" value="ECO:0007669"/>
    <property type="project" value="UniProtKB-KW"/>
</dbReference>
<evidence type="ECO:0000256" key="6">
    <source>
        <dbReference type="ARBA" id="ARBA00022840"/>
    </source>
</evidence>
<dbReference type="PANTHER" id="PTHR42914:SF1">
    <property type="entry name" value="7-CYANO-7-DEAZAGUANINE SYNTHASE"/>
    <property type="match status" value="1"/>
</dbReference>
<dbReference type="NCBIfam" id="TIGR00364">
    <property type="entry name" value="7-cyano-7-deazaguanine synthase QueC"/>
    <property type="match status" value="1"/>
</dbReference>
<keyword evidence="3" id="KW-0479">Metal-binding</keyword>
<comment type="caution">
    <text evidence="10">The sequence shown here is derived from an EMBL/GenBank/DDBJ whole genome shotgun (WGS) entry which is preliminary data.</text>
</comment>
<dbReference type="SUPFAM" id="SSF52402">
    <property type="entry name" value="Adenine nucleotide alpha hydrolases-like"/>
    <property type="match status" value="1"/>
</dbReference>
<dbReference type="Gene3D" id="3.40.50.620">
    <property type="entry name" value="HUPs"/>
    <property type="match status" value="1"/>
</dbReference>
<keyword evidence="6" id="KW-0067">ATP-binding</keyword>
<evidence type="ECO:0000256" key="9">
    <source>
        <dbReference type="ARBA" id="ARBA00047890"/>
    </source>
</evidence>
<comment type="pathway">
    <text evidence="1">Purine metabolism; 7-cyano-7-deazaguanine biosynthesis.</text>
</comment>
<dbReference type="Pfam" id="PF06508">
    <property type="entry name" value="QueC"/>
    <property type="match status" value="1"/>
</dbReference>
<gene>
    <name evidence="10" type="ORF">LCGC14_1833900</name>
</gene>
<accession>A0A0F9JEQ3</accession>
<evidence type="ECO:0000256" key="8">
    <source>
        <dbReference type="ARBA" id="ARBA00039149"/>
    </source>
</evidence>
<reference evidence="10" key="1">
    <citation type="journal article" date="2015" name="Nature">
        <title>Complex archaea that bridge the gap between prokaryotes and eukaryotes.</title>
        <authorList>
            <person name="Spang A."/>
            <person name="Saw J.H."/>
            <person name="Jorgensen S.L."/>
            <person name="Zaremba-Niedzwiedzka K."/>
            <person name="Martijn J."/>
            <person name="Lind A.E."/>
            <person name="van Eijk R."/>
            <person name="Schleper C."/>
            <person name="Guy L."/>
            <person name="Ettema T.J."/>
        </authorList>
    </citation>
    <scope>NUCLEOTIDE SEQUENCE</scope>
</reference>
<comment type="similarity">
    <text evidence="7">Belongs to the QueC family.</text>
</comment>
<keyword evidence="5" id="KW-0862">Zinc</keyword>
<evidence type="ECO:0000313" key="10">
    <source>
        <dbReference type="EMBL" id="KKL97497.1"/>
    </source>
</evidence>
<evidence type="ECO:0000256" key="1">
    <source>
        <dbReference type="ARBA" id="ARBA00005061"/>
    </source>
</evidence>
<evidence type="ECO:0000256" key="4">
    <source>
        <dbReference type="ARBA" id="ARBA00022741"/>
    </source>
</evidence>
<dbReference type="InterPro" id="IPR014729">
    <property type="entry name" value="Rossmann-like_a/b/a_fold"/>
</dbReference>
<dbReference type="PIRSF" id="PIRSF006293">
    <property type="entry name" value="ExsB"/>
    <property type="match status" value="1"/>
</dbReference>
<name>A0A0F9JEQ3_9ZZZZ</name>
<evidence type="ECO:0000256" key="2">
    <source>
        <dbReference type="ARBA" id="ARBA00022598"/>
    </source>
</evidence>
<sequence>MSGSVVLLSGGLDSAVTAWIAKREKGRFHHNRNAEMDLYALSLRYGQAHSREIESAIQLGHELGVKRHLELNLPLHAIGGSSLFNREEIPTEGLDSGVPSTWVPQRNAVFLALAFGWAEVVGADRVYVGVNAVDYSGYPDCRPEFVEAMAKALNLASKQFVETGSGIQIVTPIIDLTKKEIVQMGLRLGVPFQHTWSCYKGGELACGVCDSCRIRLAAWKALGKTDPIRYAQDIEAQDES</sequence>
<proteinExistence type="inferred from homology"/>
<keyword evidence="2" id="KW-0436">Ligase</keyword>
<dbReference type="PANTHER" id="PTHR42914">
    <property type="entry name" value="7-CYANO-7-DEAZAGUANINE SYNTHASE"/>
    <property type="match status" value="1"/>
</dbReference>
<dbReference type="EMBL" id="LAZR01018155">
    <property type="protein sequence ID" value="KKL97497.1"/>
    <property type="molecule type" value="Genomic_DNA"/>
</dbReference>
<dbReference type="InterPro" id="IPR018317">
    <property type="entry name" value="QueC"/>
</dbReference>
<comment type="catalytic activity">
    <reaction evidence="9">
        <text>7-carboxy-7-carbaguanine + NH4(+) + 2 ATP = 7-cyano-7-carbaguanine + 2 AMP + 2 diphosphate + 2 H(+)</text>
        <dbReference type="Rhea" id="RHEA:27982"/>
        <dbReference type="ChEBI" id="CHEBI:15378"/>
        <dbReference type="ChEBI" id="CHEBI:28938"/>
        <dbReference type="ChEBI" id="CHEBI:30616"/>
        <dbReference type="ChEBI" id="CHEBI:33019"/>
        <dbReference type="ChEBI" id="CHEBI:45075"/>
        <dbReference type="ChEBI" id="CHEBI:61036"/>
        <dbReference type="ChEBI" id="CHEBI:456215"/>
        <dbReference type="EC" id="6.3.4.20"/>
    </reaction>
</comment>
<dbReference type="GO" id="GO:0046872">
    <property type="term" value="F:metal ion binding"/>
    <property type="evidence" value="ECO:0007669"/>
    <property type="project" value="UniProtKB-KW"/>
</dbReference>
<protein>
    <recommendedName>
        <fullName evidence="8">7-cyano-7-deazaguanine synthase</fullName>
        <ecNumber evidence="8">6.3.4.20</ecNumber>
    </recommendedName>
</protein>
<dbReference type="AlphaFoldDB" id="A0A0F9JEQ3"/>
<organism evidence="10">
    <name type="scientific">marine sediment metagenome</name>
    <dbReference type="NCBI Taxonomy" id="412755"/>
    <lineage>
        <taxon>unclassified sequences</taxon>
        <taxon>metagenomes</taxon>
        <taxon>ecological metagenomes</taxon>
    </lineage>
</organism>
<evidence type="ECO:0000256" key="3">
    <source>
        <dbReference type="ARBA" id="ARBA00022723"/>
    </source>
</evidence>
<dbReference type="HAMAP" id="MF_01633">
    <property type="entry name" value="QueC"/>
    <property type="match status" value="1"/>
</dbReference>
<dbReference type="CDD" id="cd01995">
    <property type="entry name" value="QueC-like"/>
    <property type="match status" value="1"/>
</dbReference>
<evidence type="ECO:0000256" key="7">
    <source>
        <dbReference type="ARBA" id="ARBA00037993"/>
    </source>
</evidence>